<organism evidence="2 3">
    <name type="scientific">Peptacetobacter hominis</name>
    <dbReference type="NCBI Taxonomy" id="2743610"/>
    <lineage>
        <taxon>Bacteria</taxon>
        <taxon>Bacillati</taxon>
        <taxon>Bacillota</taxon>
        <taxon>Clostridia</taxon>
        <taxon>Peptostreptococcales</taxon>
        <taxon>Peptostreptococcaceae</taxon>
        <taxon>Peptacetobacter</taxon>
    </lineage>
</organism>
<keyword evidence="3" id="KW-1185">Reference proteome</keyword>
<dbReference type="InterPro" id="IPR000182">
    <property type="entry name" value="GNAT_dom"/>
</dbReference>
<name>A0A544QVZ3_9FIRM</name>
<evidence type="ECO:0000313" key="2">
    <source>
        <dbReference type="EMBL" id="TQQ84868.1"/>
    </source>
</evidence>
<dbReference type="AlphaFoldDB" id="A0A544QVZ3"/>
<feature type="domain" description="N-acetyltransferase" evidence="1">
    <location>
        <begin position="10"/>
        <end position="161"/>
    </location>
</feature>
<proteinExistence type="predicted"/>
<dbReference type="EMBL" id="SGJB01000006">
    <property type="protein sequence ID" value="TQQ84868.1"/>
    <property type="molecule type" value="Genomic_DNA"/>
</dbReference>
<reference evidence="2 3" key="1">
    <citation type="submission" date="2019-02" db="EMBL/GenBank/DDBJ databases">
        <title>Peptostreptococcaceae bacterium ZHW00191 nov., a new bacterium isolated from the human gut.</title>
        <authorList>
            <person name="Zhou H.-W."/>
            <person name="Chen X.-J."/>
        </authorList>
    </citation>
    <scope>NUCLEOTIDE SEQUENCE [LARGE SCALE GENOMIC DNA]</scope>
    <source>
        <strain evidence="2 3">ZHW00191</strain>
    </source>
</reference>
<dbReference type="InterPro" id="IPR016181">
    <property type="entry name" value="Acyl_CoA_acyltransferase"/>
</dbReference>
<dbReference type="Pfam" id="PF00583">
    <property type="entry name" value="Acetyltransf_1"/>
    <property type="match status" value="1"/>
</dbReference>
<comment type="caution">
    <text evidence="2">The sequence shown here is derived from an EMBL/GenBank/DDBJ whole genome shotgun (WGS) entry which is preliminary data.</text>
</comment>
<evidence type="ECO:0000259" key="1">
    <source>
        <dbReference type="PROSITE" id="PS51186"/>
    </source>
</evidence>
<dbReference type="Gene3D" id="3.40.630.30">
    <property type="match status" value="1"/>
</dbReference>
<dbReference type="CDD" id="cd04301">
    <property type="entry name" value="NAT_SF"/>
    <property type="match status" value="1"/>
</dbReference>
<dbReference type="OrthoDB" id="9797178at2"/>
<keyword evidence="2" id="KW-0808">Transferase</keyword>
<gene>
    <name evidence="2" type="ORF">EXD82_04395</name>
</gene>
<dbReference type="RefSeq" id="WP_142535698.1">
    <property type="nucleotide sequence ID" value="NZ_SGJB01000006.1"/>
</dbReference>
<accession>A0A544QVZ3</accession>
<dbReference type="PROSITE" id="PS51186">
    <property type="entry name" value="GNAT"/>
    <property type="match status" value="1"/>
</dbReference>
<dbReference type="Proteomes" id="UP000317863">
    <property type="component" value="Unassembled WGS sequence"/>
</dbReference>
<dbReference type="GO" id="GO:0016747">
    <property type="term" value="F:acyltransferase activity, transferring groups other than amino-acyl groups"/>
    <property type="evidence" value="ECO:0007669"/>
    <property type="project" value="InterPro"/>
</dbReference>
<sequence>MCDFLDKHNIIVRNEEEKDYRRCEEIARDAFWNLYFPGAHEHFVVHKMREHSDFIKDLSFVIEVDGKVEGAIYYTKSKIVTTDGEVDTITFGPVFISPEFHRMGLGRIMISHSISEAEDMGYRAIMTLGYPYHYEPYGFKSGKNYSISMEDGKFYKGLLVLSLFDGALEGIEGYAVFSEVFDVTDEEVEEFDKNFPYKEKLVQESQAEYEKACAMLD</sequence>
<evidence type="ECO:0000313" key="3">
    <source>
        <dbReference type="Proteomes" id="UP000317863"/>
    </source>
</evidence>
<dbReference type="SUPFAM" id="SSF55729">
    <property type="entry name" value="Acyl-CoA N-acyltransferases (Nat)"/>
    <property type="match status" value="1"/>
</dbReference>
<protein>
    <submittedName>
        <fullName evidence="2">N-acetyltransferase</fullName>
    </submittedName>
</protein>